<keyword evidence="2 7" id="KW-0812">Transmembrane</keyword>
<dbReference type="AlphaFoldDB" id="I1CKA8"/>
<dbReference type="eggNOG" id="KOG0039">
    <property type="taxonomic scope" value="Eukaryota"/>
</dbReference>
<feature type="domain" description="Ferric reductase NAD binding" evidence="10">
    <location>
        <begin position="244"/>
        <end position="320"/>
    </location>
</feature>
<feature type="transmembrane region" description="Helical" evidence="7">
    <location>
        <begin position="148"/>
        <end position="179"/>
    </location>
</feature>
<dbReference type="InterPro" id="IPR013121">
    <property type="entry name" value="Fe_red_NAD-bd_6"/>
</dbReference>
<evidence type="ECO:0000259" key="9">
    <source>
        <dbReference type="Pfam" id="PF01794"/>
    </source>
</evidence>
<protein>
    <recommendedName>
        <fullName evidence="13">FAD-binding FR-type domain-containing protein</fullName>
    </recommendedName>
</protein>
<dbReference type="GO" id="GO:0016175">
    <property type="term" value="F:superoxide-generating NAD(P)H oxidase activity"/>
    <property type="evidence" value="ECO:0007669"/>
    <property type="project" value="TreeGrafter"/>
</dbReference>
<evidence type="ECO:0000256" key="6">
    <source>
        <dbReference type="ARBA" id="ARBA00023136"/>
    </source>
</evidence>
<reference evidence="11 12" key="1">
    <citation type="journal article" date="2009" name="PLoS Genet.">
        <title>Genomic analysis of the basal lineage fungus Rhizopus oryzae reveals a whole-genome duplication.</title>
        <authorList>
            <person name="Ma L.-J."/>
            <person name="Ibrahim A.S."/>
            <person name="Skory C."/>
            <person name="Grabherr M.G."/>
            <person name="Burger G."/>
            <person name="Butler M."/>
            <person name="Elias M."/>
            <person name="Idnurm A."/>
            <person name="Lang B.F."/>
            <person name="Sone T."/>
            <person name="Abe A."/>
            <person name="Calvo S.E."/>
            <person name="Corrochano L.M."/>
            <person name="Engels R."/>
            <person name="Fu J."/>
            <person name="Hansberg W."/>
            <person name="Kim J.-M."/>
            <person name="Kodira C.D."/>
            <person name="Koehrsen M.J."/>
            <person name="Liu B."/>
            <person name="Miranda-Saavedra D."/>
            <person name="O'Leary S."/>
            <person name="Ortiz-Castellanos L."/>
            <person name="Poulter R."/>
            <person name="Rodriguez-Romero J."/>
            <person name="Ruiz-Herrera J."/>
            <person name="Shen Y.-Q."/>
            <person name="Zeng Q."/>
            <person name="Galagan J."/>
            <person name="Birren B.W."/>
            <person name="Cuomo C.A."/>
            <person name="Wickes B.L."/>
        </authorList>
    </citation>
    <scope>NUCLEOTIDE SEQUENCE [LARGE SCALE GENOMIC DNA]</scope>
    <source>
        <strain evidence="12">RA 99-880 / ATCC MYA-4621 / FGSC 9543 / NRRL 43880</strain>
    </source>
</reference>
<organism evidence="11 12">
    <name type="scientific">Rhizopus delemar (strain RA 99-880 / ATCC MYA-4621 / FGSC 9543 / NRRL 43880)</name>
    <name type="common">Mucormycosis agent</name>
    <name type="synonym">Rhizopus arrhizus var. delemar</name>
    <dbReference type="NCBI Taxonomy" id="246409"/>
    <lineage>
        <taxon>Eukaryota</taxon>
        <taxon>Fungi</taxon>
        <taxon>Fungi incertae sedis</taxon>
        <taxon>Mucoromycota</taxon>
        <taxon>Mucoromycotina</taxon>
        <taxon>Mucoromycetes</taxon>
        <taxon>Mucorales</taxon>
        <taxon>Mucorineae</taxon>
        <taxon>Rhizopodaceae</taxon>
        <taxon>Rhizopus</taxon>
    </lineage>
</organism>
<dbReference type="OMA" id="FRITHLA"/>
<keyword evidence="5" id="KW-0813">Transport</keyword>
<evidence type="ECO:0000313" key="12">
    <source>
        <dbReference type="Proteomes" id="UP000009138"/>
    </source>
</evidence>
<dbReference type="SUPFAM" id="SSF52343">
    <property type="entry name" value="Ferredoxin reductase-like, C-terminal NADP-linked domain"/>
    <property type="match status" value="1"/>
</dbReference>
<evidence type="ECO:0000259" key="10">
    <source>
        <dbReference type="Pfam" id="PF08030"/>
    </source>
</evidence>
<dbReference type="Gene3D" id="3.40.50.80">
    <property type="entry name" value="Nucleotide-binding domain of ferredoxin-NADP reductase (FNR) module"/>
    <property type="match status" value="1"/>
</dbReference>
<dbReference type="FunCoup" id="I1CKA8">
    <property type="interactions" value="245"/>
</dbReference>
<evidence type="ECO:0000256" key="3">
    <source>
        <dbReference type="ARBA" id="ARBA00022989"/>
    </source>
</evidence>
<feature type="signal peptide" evidence="8">
    <location>
        <begin position="1"/>
        <end position="21"/>
    </location>
</feature>
<evidence type="ECO:0000256" key="2">
    <source>
        <dbReference type="ARBA" id="ARBA00022692"/>
    </source>
</evidence>
<evidence type="ECO:0000256" key="1">
    <source>
        <dbReference type="ARBA" id="ARBA00004141"/>
    </source>
</evidence>
<dbReference type="GO" id="GO:0005886">
    <property type="term" value="C:plasma membrane"/>
    <property type="evidence" value="ECO:0007669"/>
    <property type="project" value="TreeGrafter"/>
</dbReference>
<keyword evidence="6 7" id="KW-0472">Membrane</keyword>
<evidence type="ECO:0000313" key="11">
    <source>
        <dbReference type="EMBL" id="EIE88888.1"/>
    </source>
</evidence>
<dbReference type="GO" id="GO:0006811">
    <property type="term" value="P:monoatomic ion transport"/>
    <property type="evidence" value="ECO:0007669"/>
    <property type="project" value="UniProtKB-KW"/>
</dbReference>
<dbReference type="PANTHER" id="PTHR11972:SF69">
    <property type="entry name" value="FERRIC REDUCTION OXIDASE 6-RELATED"/>
    <property type="match status" value="1"/>
</dbReference>
<dbReference type="InParanoid" id="I1CKA8"/>
<dbReference type="InterPro" id="IPR050369">
    <property type="entry name" value="RBOH/FRE"/>
</dbReference>
<evidence type="ECO:0008006" key="13">
    <source>
        <dbReference type="Google" id="ProtNLM"/>
    </source>
</evidence>
<gene>
    <name evidence="11" type="ORF">RO3G_13599</name>
</gene>
<keyword evidence="3 7" id="KW-1133">Transmembrane helix</keyword>
<dbReference type="STRING" id="246409.I1CKA8"/>
<comment type="subcellular location">
    <subcellularLocation>
        <location evidence="1">Membrane</location>
        <topology evidence="1">Multi-pass membrane protein</topology>
    </subcellularLocation>
</comment>
<evidence type="ECO:0000256" key="4">
    <source>
        <dbReference type="ARBA" id="ARBA00023002"/>
    </source>
</evidence>
<dbReference type="InterPro" id="IPR039261">
    <property type="entry name" value="FNR_nucleotide-bd"/>
</dbReference>
<proteinExistence type="predicted"/>
<name>I1CKA8_RHIO9</name>
<evidence type="ECO:0000256" key="8">
    <source>
        <dbReference type="SAM" id="SignalP"/>
    </source>
</evidence>
<dbReference type="EMBL" id="CH476743">
    <property type="protein sequence ID" value="EIE88888.1"/>
    <property type="molecule type" value="Genomic_DNA"/>
</dbReference>
<dbReference type="OrthoDB" id="5582218at2759"/>
<dbReference type="RefSeq" id="XP_067524284.1">
    <property type="nucleotide sequence ID" value="XM_067668183.1"/>
</dbReference>
<dbReference type="VEuPathDB" id="FungiDB:RO3G_13599"/>
<accession>I1CKA8</accession>
<feature type="chain" id="PRO_5003638782" description="FAD-binding FR-type domain-containing protein" evidence="8">
    <location>
        <begin position="22"/>
        <end position="382"/>
    </location>
</feature>
<dbReference type="InterPro" id="IPR013130">
    <property type="entry name" value="Fe3_Rdtase_TM_dom"/>
</dbReference>
<evidence type="ECO:0000256" key="5">
    <source>
        <dbReference type="ARBA" id="ARBA00023065"/>
    </source>
</evidence>
<sequence>MSGSGALALFNILLLLFNSNNEDTDLEGRNLYIQGIANRAAQLAIVNTAIAIALSAKLSIVQRYFYCIQDTLGWHPWFSRLAFVEALYHGTYQFQFNYHRQNSNVLLTLTTNVRYMTGTGLMLAMITLVIGSHPLIRRISYRFFRWTHLLGLFTFILLGCLHHWAFYVFYAAVLVFWILDQIDRSFQVDVCVLESMPGNIVKAFGKRTLSFYQKAVNQEKVKLRISRPLGRPQLDLSGSEYGDYKTIVLIADGVGITPWISVLQYVHRKERTIKTRSLHLMWSIHTIDTYHAFEKELLEFTSSQQIEVNVHIFITGHTSDLEETLREPIPFKLKYCKPNYPLLLNDIQGDDVAIGVCAHDVTRIHNLALARSWAIHAERFQL</sequence>
<keyword evidence="12" id="KW-1185">Reference proteome</keyword>
<keyword evidence="8" id="KW-0732">Signal</keyword>
<keyword evidence="4" id="KW-0560">Oxidoreductase</keyword>
<dbReference type="Proteomes" id="UP000009138">
    <property type="component" value="Unassembled WGS sequence"/>
</dbReference>
<dbReference type="PANTHER" id="PTHR11972">
    <property type="entry name" value="NADPH OXIDASE"/>
    <property type="match status" value="1"/>
</dbReference>
<feature type="transmembrane region" description="Helical" evidence="7">
    <location>
        <begin position="115"/>
        <end position="136"/>
    </location>
</feature>
<dbReference type="Pfam" id="PF01794">
    <property type="entry name" value="Ferric_reduct"/>
    <property type="match status" value="1"/>
</dbReference>
<keyword evidence="5" id="KW-0406">Ion transport</keyword>
<evidence type="ECO:0000256" key="7">
    <source>
        <dbReference type="SAM" id="Phobius"/>
    </source>
</evidence>
<feature type="domain" description="Ferric oxidoreductase" evidence="9">
    <location>
        <begin position="42"/>
        <end position="158"/>
    </location>
</feature>
<dbReference type="GeneID" id="93620564"/>
<dbReference type="Pfam" id="PF08030">
    <property type="entry name" value="NAD_binding_6"/>
    <property type="match status" value="1"/>
</dbReference>